<dbReference type="InterPro" id="IPR045766">
    <property type="entry name" value="MCAfunc"/>
</dbReference>
<dbReference type="PROSITE" id="PS00108">
    <property type="entry name" value="PROTEIN_KINASE_ST"/>
    <property type="match status" value="1"/>
</dbReference>
<dbReference type="InterPro" id="IPR036537">
    <property type="entry name" value="Adaptor_Cbl_N_dom_sf"/>
</dbReference>
<dbReference type="Gene3D" id="1.20.930.20">
    <property type="entry name" value="Adaptor protein Cbl, N-terminal domain"/>
    <property type="match status" value="1"/>
</dbReference>
<dbReference type="CDD" id="cd21037">
    <property type="entry name" value="MLKL_NTD"/>
    <property type="match status" value="1"/>
</dbReference>
<keyword evidence="5 6" id="KW-0067">ATP-binding</keyword>
<dbReference type="GO" id="GO:0004674">
    <property type="term" value="F:protein serine/threonine kinase activity"/>
    <property type="evidence" value="ECO:0007669"/>
    <property type="project" value="UniProtKB-KW"/>
</dbReference>
<dbReference type="InterPro" id="IPR000719">
    <property type="entry name" value="Prot_kinase_dom"/>
</dbReference>
<organism evidence="9">
    <name type="scientific">Panicum hallii</name>
    <dbReference type="NCBI Taxonomy" id="206008"/>
    <lineage>
        <taxon>Eukaryota</taxon>
        <taxon>Viridiplantae</taxon>
        <taxon>Streptophyta</taxon>
        <taxon>Embryophyta</taxon>
        <taxon>Tracheophyta</taxon>
        <taxon>Spermatophyta</taxon>
        <taxon>Magnoliopsida</taxon>
        <taxon>Liliopsida</taxon>
        <taxon>Poales</taxon>
        <taxon>Poaceae</taxon>
        <taxon>PACMAD clade</taxon>
        <taxon>Panicoideae</taxon>
        <taxon>Panicodae</taxon>
        <taxon>Paniceae</taxon>
        <taxon>Panicinae</taxon>
        <taxon>Panicum</taxon>
        <taxon>Panicum sect. Panicum</taxon>
    </lineage>
</organism>
<gene>
    <name evidence="9" type="ORF">PAHAL_2G095600</name>
</gene>
<evidence type="ECO:0000256" key="6">
    <source>
        <dbReference type="PROSITE-ProRule" id="PRU10141"/>
    </source>
</evidence>
<dbReference type="GO" id="GO:0005524">
    <property type="term" value="F:ATP binding"/>
    <property type="evidence" value="ECO:0007669"/>
    <property type="project" value="UniProtKB-UniRule"/>
</dbReference>
<evidence type="ECO:0000256" key="1">
    <source>
        <dbReference type="ARBA" id="ARBA00022527"/>
    </source>
</evidence>
<dbReference type="Gene3D" id="3.30.200.20">
    <property type="entry name" value="Phosphorylase Kinase, domain 1"/>
    <property type="match status" value="1"/>
</dbReference>
<protein>
    <recommendedName>
        <fullName evidence="8">Protein kinase domain-containing protein</fullName>
    </recommendedName>
</protein>
<dbReference type="InterPro" id="IPR059179">
    <property type="entry name" value="MLKL-like_MCAfunc"/>
</dbReference>
<dbReference type="EMBL" id="CM008047">
    <property type="protein sequence ID" value="PAN10455.1"/>
    <property type="molecule type" value="Genomic_DNA"/>
</dbReference>
<dbReference type="PROSITE" id="PS50011">
    <property type="entry name" value="PROTEIN_KINASE_DOM"/>
    <property type="match status" value="1"/>
</dbReference>
<dbReference type="CDD" id="cd14066">
    <property type="entry name" value="STKc_IRAK"/>
    <property type="match status" value="1"/>
</dbReference>
<accession>A0A2S3GX88</accession>
<dbReference type="GO" id="GO:0005886">
    <property type="term" value="C:plasma membrane"/>
    <property type="evidence" value="ECO:0007669"/>
    <property type="project" value="TreeGrafter"/>
</dbReference>
<name>A0A2S3GX88_9POAL</name>
<keyword evidence="2" id="KW-0808">Transferase</keyword>
<dbReference type="Gene3D" id="1.10.510.10">
    <property type="entry name" value="Transferase(Phosphotransferase) domain 1"/>
    <property type="match status" value="1"/>
</dbReference>
<evidence type="ECO:0000256" key="3">
    <source>
        <dbReference type="ARBA" id="ARBA00022741"/>
    </source>
</evidence>
<dbReference type="InterPro" id="IPR017441">
    <property type="entry name" value="Protein_kinase_ATP_BS"/>
</dbReference>
<evidence type="ECO:0000313" key="9">
    <source>
        <dbReference type="EMBL" id="PAN10455.1"/>
    </source>
</evidence>
<dbReference type="GO" id="GO:0007166">
    <property type="term" value="P:cell surface receptor signaling pathway"/>
    <property type="evidence" value="ECO:0007669"/>
    <property type="project" value="InterPro"/>
</dbReference>
<evidence type="ECO:0000256" key="7">
    <source>
        <dbReference type="RuleBase" id="RU000304"/>
    </source>
</evidence>
<comment type="similarity">
    <text evidence="7">Belongs to the protein kinase superfamily.</text>
</comment>
<keyword evidence="3 6" id="KW-0547">Nucleotide-binding</keyword>
<evidence type="ECO:0000256" key="5">
    <source>
        <dbReference type="ARBA" id="ARBA00022840"/>
    </source>
</evidence>
<dbReference type="Gramene" id="PAN10455">
    <property type="protein sequence ID" value="PAN10455"/>
    <property type="gene ID" value="PAHAL_2G095600"/>
</dbReference>
<dbReference type="PANTHER" id="PTHR27002:SF1058">
    <property type="entry name" value="OS01G0568800 PROTEIN"/>
    <property type="match status" value="1"/>
</dbReference>
<dbReference type="SMART" id="SM00220">
    <property type="entry name" value="S_TKc"/>
    <property type="match status" value="1"/>
</dbReference>
<evidence type="ECO:0000256" key="2">
    <source>
        <dbReference type="ARBA" id="ARBA00022679"/>
    </source>
</evidence>
<dbReference type="Pfam" id="PF00069">
    <property type="entry name" value="Pkinase"/>
    <property type="match status" value="1"/>
</dbReference>
<feature type="domain" description="Protein kinase" evidence="8">
    <location>
        <begin position="193"/>
        <end position="477"/>
    </location>
</feature>
<dbReference type="Pfam" id="PF19584">
    <property type="entry name" value="MCAfunc"/>
    <property type="match status" value="1"/>
</dbReference>
<dbReference type="InterPro" id="IPR011009">
    <property type="entry name" value="Kinase-like_dom_sf"/>
</dbReference>
<dbReference type="SUPFAM" id="SSF56112">
    <property type="entry name" value="Protein kinase-like (PK-like)"/>
    <property type="match status" value="1"/>
</dbReference>
<keyword evidence="1 7" id="KW-0723">Serine/threonine-protein kinase</keyword>
<keyword evidence="4" id="KW-0418">Kinase</keyword>
<feature type="binding site" evidence="6">
    <location>
        <position position="221"/>
    </location>
    <ligand>
        <name>ATP</name>
        <dbReference type="ChEBI" id="CHEBI:30616"/>
    </ligand>
</feature>
<evidence type="ECO:0000259" key="8">
    <source>
        <dbReference type="PROSITE" id="PS50011"/>
    </source>
</evidence>
<dbReference type="FunFam" id="1.10.510.10:FF:000384">
    <property type="entry name" value="G-type lectin S-receptor-like serine/threonine-protein kinase"/>
    <property type="match status" value="1"/>
</dbReference>
<dbReference type="PANTHER" id="PTHR27002">
    <property type="entry name" value="RECEPTOR-LIKE SERINE/THREONINE-PROTEIN KINASE SD1-8"/>
    <property type="match status" value="1"/>
</dbReference>
<reference evidence="9" key="1">
    <citation type="submission" date="2018-04" db="EMBL/GenBank/DDBJ databases">
        <title>WGS assembly of Panicum hallii.</title>
        <authorList>
            <person name="Lovell J."/>
            <person name="Jenkins J."/>
            <person name="Lowry D."/>
            <person name="Mamidi S."/>
            <person name="Sreedasyam A."/>
            <person name="Weng X."/>
            <person name="Barry K."/>
            <person name="Bonette J."/>
            <person name="Campitelli B."/>
            <person name="Daum C."/>
            <person name="Gordon S."/>
            <person name="Gould B."/>
            <person name="Lipzen A."/>
            <person name="Macqueen A."/>
            <person name="Palacio-Mejia J."/>
            <person name="Plott C."/>
            <person name="Shakirov E."/>
            <person name="Shu S."/>
            <person name="Yoshinaga Y."/>
            <person name="Zane M."/>
            <person name="Rokhsar D."/>
            <person name="Grimwood J."/>
            <person name="Schmutz J."/>
            <person name="Juenger T."/>
        </authorList>
    </citation>
    <scope>NUCLEOTIDE SEQUENCE [LARGE SCALE GENOMIC DNA]</scope>
    <source>
        <strain evidence="9">FIL2</strain>
    </source>
</reference>
<dbReference type="FunFam" id="3.30.200.20:FF:000466">
    <property type="entry name" value="Putative LRR receptor-like serine/threonine-protein kinase"/>
    <property type="match status" value="1"/>
</dbReference>
<proteinExistence type="inferred from homology"/>
<evidence type="ECO:0000256" key="4">
    <source>
        <dbReference type="ARBA" id="ARBA00022777"/>
    </source>
</evidence>
<dbReference type="InterPro" id="IPR008271">
    <property type="entry name" value="Ser/Thr_kinase_AS"/>
</dbReference>
<sequence length="486" mass="54144">MALWECLGKVANIAGPVGVDMFKLIGMIVKGVETVRRNHEECQQLSHFASATDNLLHELANLKVIEHPKMWKPIQGLRGTLLQAYMLIKSCQHRSYAHHFCKGGNLAAQLQSVQKEMDFNIRYLSALLNAITYSEITTVSGTADEIRNAVQKDGGRVCPHHGETASSPSIKGLPKRGLIEFALSQLADATNYFSLENKIGFGSTSTVYKGVLQDGLEVAVKRASYDGKIPCSYFENEIKLIPKLQHTNIVTLLGYCTQKSERILVLEYMPNRSLDSFIYGKRATESPLDWPKRCEIVQGIAQGTLYLHKLCRPRIIHGDLKPGNILLDSDLSPKICDFGISTTLKPGADEDCTSIVAGSRGFIAPEYKRGGCLSVKSDVYSFGVTMLQLISGKKGPPPPLALSDESRDYGPLNKWAWDLWAARRLTEFIDPSLHREPRKAEIMRWVQIGLLCVQQHPEDRPSMWDVVLMLGCENAILREPGLPAYY</sequence>
<dbReference type="AlphaFoldDB" id="A0A2S3GX88"/>
<dbReference type="PROSITE" id="PS00107">
    <property type="entry name" value="PROTEIN_KINASE_ATP"/>
    <property type="match status" value="1"/>
</dbReference>
<dbReference type="Proteomes" id="UP000243499">
    <property type="component" value="Chromosome 2"/>
</dbReference>